<dbReference type="InterPro" id="IPR010730">
    <property type="entry name" value="HET"/>
</dbReference>
<gene>
    <name evidence="3" type="ORF">VTL71DRAFT_9433</name>
</gene>
<organism evidence="3 4">
    <name type="scientific">Oculimacula yallundae</name>
    <dbReference type="NCBI Taxonomy" id="86028"/>
    <lineage>
        <taxon>Eukaryota</taxon>
        <taxon>Fungi</taxon>
        <taxon>Dikarya</taxon>
        <taxon>Ascomycota</taxon>
        <taxon>Pezizomycotina</taxon>
        <taxon>Leotiomycetes</taxon>
        <taxon>Helotiales</taxon>
        <taxon>Ploettnerulaceae</taxon>
        <taxon>Oculimacula</taxon>
    </lineage>
</organism>
<protein>
    <recommendedName>
        <fullName evidence="2">Heterokaryon incompatibility domain-containing protein</fullName>
    </recommendedName>
</protein>
<keyword evidence="1" id="KW-0812">Transmembrane</keyword>
<dbReference type="Pfam" id="PF06985">
    <property type="entry name" value="HET"/>
    <property type="match status" value="1"/>
</dbReference>
<dbReference type="Pfam" id="PF26639">
    <property type="entry name" value="Het-6_barrel"/>
    <property type="match status" value="1"/>
</dbReference>
<dbReference type="EMBL" id="JAZHXI010000022">
    <property type="protein sequence ID" value="KAL2060403.1"/>
    <property type="molecule type" value="Genomic_DNA"/>
</dbReference>
<evidence type="ECO:0000313" key="3">
    <source>
        <dbReference type="EMBL" id="KAL2060403.1"/>
    </source>
</evidence>
<keyword evidence="1" id="KW-1133">Transmembrane helix</keyword>
<reference evidence="3 4" key="1">
    <citation type="journal article" date="2024" name="Commun. Biol.">
        <title>Comparative genomic analysis of thermophilic fungi reveals convergent evolutionary adaptations and gene losses.</title>
        <authorList>
            <person name="Steindorff A.S."/>
            <person name="Aguilar-Pontes M.V."/>
            <person name="Robinson A.J."/>
            <person name="Andreopoulos B."/>
            <person name="LaButti K."/>
            <person name="Kuo A."/>
            <person name="Mondo S."/>
            <person name="Riley R."/>
            <person name="Otillar R."/>
            <person name="Haridas S."/>
            <person name="Lipzen A."/>
            <person name="Grimwood J."/>
            <person name="Schmutz J."/>
            <person name="Clum A."/>
            <person name="Reid I.D."/>
            <person name="Moisan M.C."/>
            <person name="Butler G."/>
            <person name="Nguyen T.T.M."/>
            <person name="Dewar K."/>
            <person name="Conant G."/>
            <person name="Drula E."/>
            <person name="Henrissat B."/>
            <person name="Hansel C."/>
            <person name="Singer S."/>
            <person name="Hutchinson M.I."/>
            <person name="de Vries R.P."/>
            <person name="Natvig D.O."/>
            <person name="Powell A.J."/>
            <person name="Tsang A."/>
            <person name="Grigoriev I.V."/>
        </authorList>
    </citation>
    <scope>NUCLEOTIDE SEQUENCE [LARGE SCALE GENOMIC DNA]</scope>
    <source>
        <strain evidence="3 4">CBS 494.80</strain>
    </source>
</reference>
<feature type="transmembrane region" description="Helical" evidence="1">
    <location>
        <begin position="486"/>
        <end position="509"/>
    </location>
</feature>
<evidence type="ECO:0000313" key="4">
    <source>
        <dbReference type="Proteomes" id="UP001595075"/>
    </source>
</evidence>
<proteinExistence type="predicted"/>
<feature type="transmembrane region" description="Helical" evidence="1">
    <location>
        <begin position="462"/>
        <end position="480"/>
    </location>
</feature>
<evidence type="ECO:0000259" key="2">
    <source>
        <dbReference type="Pfam" id="PF06985"/>
    </source>
</evidence>
<keyword evidence="1" id="KW-0472">Membrane</keyword>
<sequence>MALSYMWAYEAPSLVPQIPWKRSQASKVIDINNGFDFGVTPNLYAALLQLRSRPTSTFIWIDQICIDQADQNEKIYQIALMGRIYQMATKTIVWLGPKNYQSVCGLKGLRTILNRVNCPDSKPINLFWKHVQYWELLLGISAFFGLLRNPYFTRVWIVQEMALSREVEIWCGDDCVPLQNLAAIAGATTTIDIGSRQAKNLLKILGVRCHIFGDEAPSMQNAGWIIARDLTKDMFSILSLFRNNRATVMRDQIYGFLGLCRAIGNGQDFGITEETSSLVTCQQVYTGAAKAMLKGRRNLDMFSALRFQMRARNHEHLPSWVPDWSDNQHVTIPISSLYEDLEAYEPEYTWGSADHSNVSLMNVLKLFGHEVDSIEALGDPCNTELASPSVKLCLESIYTAAGTHRMQTFSDWWKRFNVCRADTESIVSAITCGRYRKESLESVIRLVDRYQQRATKAFSKTTFGLLVFMVFEFLLELYILPGMTVLLYFVIPQCLAVPLTLYCLTYSCLRVYPYILIFNTDPWESEFYNVGLDRIEGRKIARTRRGRFALVPQEATDKDRIFVCAGGRCPLVLRNTSETVDRDEYHIIGECYVDEVMKENIGDEDRLIRIV</sequence>
<comment type="caution">
    <text evidence="3">The sequence shown here is derived from an EMBL/GenBank/DDBJ whole genome shotgun (WGS) entry which is preliminary data.</text>
</comment>
<dbReference type="PANTHER" id="PTHR24148:SF73">
    <property type="entry name" value="HET DOMAIN PROTEIN (AFU_ORTHOLOGUE AFUA_8G01020)"/>
    <property type="match status" value="1"/>
</dbReference>
<evidence type="ECO:0000256" key="1">
    <source>
        <dbReference type="SAM" id="Phobius"/>
    </source>
</evidence>
<feature type="domain" description="Heterokaryon incompatibility" evidence="2">
    <location>
        <begin position="2"/>
        <end position="160"/>
    </location>
</feature>
<dbReference type="InterPro" id="IPR052895">
    <property type="entry name" value="HetReg/Transcr_Mod"/>
</dbReference>
<dbReference type="Proteomes" id="UP001595075">
    <property type="component" value="Unassembled WGS sequence"/>
</dbReference>
<keyword evidence="4" id="KW-1185">Reference proteome</keyword>
<accession>A0ABR4BRV6</accession>
<dbReference type="PANTHER" id="PTHR24148">
    <property type="entry name" value="ANKYRIN REPEAT DOMAIN-CONTAINING PROTEIN 39 HOMOLOG-RELATED"/>
    <property type="match status" value="1"/>
</dbReference>
<name>A0ABR4BRV6_9HELO</name>